<dbReference type="EMBL" id="JBHRTD010000017">
    <property type="protein sequence ID" value="MFC3139322.1"/>
    <property type="molecule type" value="Genomic_DNA"/>
</dbReference>
<gene>
    <name evidence="1" type="ORF">ACFOE0_14150</name>
</gene>
<dbReference type="Proteomes" id="UP001595621">
    <property type="component" value="Unassembled WGS sequence"/>
</dbReference>
<evidence type="ECO:0000313" key="1">
    <source>
        <dbReference type="EMBL" id="MFC3139322.1"/>
    </source>
</evidence>
<accession>A0ABV7GCZ8</accession>
<sequence>MVTDSEGYTHLLTFLGENLELFNAPNGDISVNQPVLEYFEEQLSAQVILLCGQHPGLSFEQRNRVIREVDAIVADLEQVLAEVVDKPMTREQALFITDYAGLIKNLFDTAISTMMATYRRLDAG</sequence>
<dbReference type="InterPro" id="IPR020979">
    <property type="entry name" value="Uncharacterised_A0KLC6"/>
</dbReference>
<evidence type="ECO:0000313" key="2">
    <source>
        <dbReference type="Proteomes" id="UP001595621"/>
    </source>
</evidence>
<proteinExistence type="predicted"/>
<reference evidence="2" key="1">
    <citation type="journal article" date="2019" name="Int. J. Syst. Evol. Microbiol.">
        <title>The Global Catalogue of Microorganisms (GCM) 10K type strain sequencing project: providing services to taxonomists for standard genome sequencing and annotation.</title>
        <authorList>
            <consortium name="The Broad Institute Genomics Platform"/>
            <consortium name="The Broad Institute Genome Sequencing Center for Infectious Disease"/>
            <person name="Wu L."/>
            <person name="Ma J."/>
        </authorList>
    </citation>
    <scope>NUCLEOTIDE SEQUENCE [LARGE SCALE GENOMIC DNA]</scope>
    <source>
        <strain evidence="2">KCTC 52277</strain>
    </source>
</reference>
<protein>
    <submittedName>
        <fullName evidence="1">DUF3802 family protein</fullName>
    </submittedName>
</protein>
<keyword evidence="2" id="KW-1185">Reference proteome</keyword>
<dbReference type="Pfam" id="PF12290">
    <property type="entry name" value="DUF3802"/>
    <property type="match status" value="1"/>
</dbReference>
<comment type="caution">
    <text evidence="1">The sequence shown here is derived from an EMBL/GenBank/DDBJ whole genome shotgun (WGS) entry which is preliminary data.</text>
</comment>
<name>A0ABV7GCZ8_9GAMM</name>
<organism evidence="1 2">
    <name type="scientific">Shewanella submarina</name>
    <dbReference type="NCBI Taxonomy" id="2016376"/>
    <lineage>
        <taxon>Bacteria</taxon>
        <taxon>Pseudomonadati</taxon>
        <taxon>Pseudomonadota</taxon>
        <taxon>Gammaproteobacteria</taxon>
        <taxon>Alteromonadales</taxon>
        <taxon>Shewanellaceae</taxon>
        <taxon>Shewanella</taxon>
    </lineage>
</organism>
<dbReference type="RefSeq" id="WP_248937092.1">
    <property type="nucleotide sequence ID" value="NZ_JAKILF010000007.1"/>
</dbReference>